<keyword evidence="4" id="KW-0720">Serine protease</keyword>
<dbReference type="InterPro" id="IPR047272">
    <property type="entry name" value="S49_SppA_C"/>
</dbReference>
<feature type="domain" description="Peptidase S49" evidence="7">
    <location>
        <begin position="166"/>
        <end position="307"/>
    </location>
</feature>
<feature type="region of interest" description="Disordered" evidence="5">
    <location>
        <begin position="1"/>
        <end position="26"/>
    </location>
</feature>
<evidence type="ECO:0000256" key="4">
    <source>
        <dbReference type="ARBA" id="ARBA00022825"/>
    </source>
</evidence>
<proteinExistence type="inferred from homology"/>
<dbReference type="EMBL" id="JADJEV010000003">
    <property type="protein sequence ID" value="MBK6973179.1"/>
    <property type="molecule type" value="Genomic_DNA"/>
</dbReference>
<keyword evidence="6" id="KW-0812">Transmembrane</keyword>
<dbReference type="InterPro" id="IPR029045">
    <property type="entry name" value="ClpP/crotonase-like_dom_sf"/>
</dbReference>
<evidence type="ECO:0000256" key="5">
    <source>
        <dbReference type="SAM" id="MobiDB-lite"/>
    </source>
</evidence>
<keyword evidence="2" id="KW-0645">Protease</keyword>
<dbReference type="Gene3D" id="6.20.330.10">
    <property type="match status" value="1"/>
</dbReference>
<dbReference type="PANTHER" id="PTHR42987">
    <property type="entry name" value="PEPTIDASE S49"/>
    <property type="match status" value="1"/>
</dbReference>
<accession>A0A9D7HLM9</accession>
<dbReference type="Gene3D" id="3.90.226.10">
    <property type="entry name" value="2-enoyl-CoA Hydratase, Chain A, domain 1"/>
    <property type="match status" value="1"/>
</dbReference>
<evidence type="ECO:0000256" key="6">
    <source>
        <dbReference type="SAM" id="Phobius"/>
    </source>
</evidence>
<keyword evidence="6" id="KW-1133">Transmembrane helix</keyword>
<evidence type="ECO:0000313" key="9">
    <source>
        <dbReference type="Proteomes" id="UP000807785"/>
    </source>
</evidence>
<dbReference type="AlphaFoldDB" id="A0A9D7HLM9"/>
<dbReference type="GO" id="GO:0006508">
    <property type="term" value="P:proteolysis"/>
    <property type="evidence" value="ECO:0007669"/>
    <property type="project" value="UniProtKB-KW"/>
</dbReference>
<comment type="caution">
    <text evidence="8">The sequence shown here is derived from an EMBL/GenBank/DDBJ whole genome shotgun (WGS) entry which is preliminary data.</text>
</comment>
<evidence type="ECO:0000256" key="2">
    <source>
        <dbReference type="ARBA" id="ARBA00022670"/>
    </source>
</evidence>
<reference evidence="8" key="1">
    <citation type="submission" date="2020-10" db="EMBL/GenBank/DDBJ databases">
        <title>Connecting structure to function with the recovery of over 1000 high-quality activated sludge metagenome-assembled genomes encoding full-length rRNA genes using long-read sequencing.</title>
        <authorList>
            <person name="Singleton C.M."/>
            <person name="Petriglieri F."/>
            <person name="Kristensen J.M."/>
            <person name="Kirkegaard R.H."/>
            <person name="Michaelsen T.Y."/>
            <person name="Andersen M.H."/>
            <person name="Karst S.M."/>
            <person name="Dueholm M.S."/>
            <person name="Nielsen P.H."/>
            <person name="Albertsen M."/>
        </authorList>
    </citation>
    <scope>NUCLEOTIDE SEQUENCE</scope>
    <source>
        <strain evidence="8">Bjer_18-Q3-R1-45_BAT3C.347</strain>
    </source>
</reference>
<dbReference type="Pfam" id="PF01343">
    <property type="entry name" value="Peptidase_S49"/>
    <property type="match status" value="1"/>
</dbReference>
<evidence type="ECO:0000259" key="7">
    <source>
        <dbReference type="Pfam" id="PF01343"/>
    </source>
</evidence>
<sequence length="351" mass="37733">MSENEPVEQRTPHPDPQPGTRAASTEQSLAPALLAIVKEMGEQRKALQDEHARAAKERQSEHRWRLLFQGLFFGGPVLISVLYFVFFLSSSGIRFGPFADVVGVVRIEGEIGPQKTASAENVIRSLEKAFSSSHVKAVVLSIDSPGGSPAEAESIYSAVRTLKAKYDKPVVSVIRNLGASAGYMIAMHTDKVIAGRMSLVGSIGAIMAPWQLDRAIARLEVSQRVYASGKLKAFMNPFTAVSPEADAKAKRLVDQMGSAFVKDLREARAGALKAGVDYGTGEVWGGIEAKELGLIDALGTLDDVVSSTWGLKTYDFGPRETSFGMLSSSMSAWVSGAIEQVIARSMSPSLR</sequence>
<evidence type="ECO:0000313" key="8">
    <source>
        <dbReference type="EMBL" id="MBK6973179.1"/>
    </source>
</evidence>
<dbReference type="GO" id="GO:0008236">
    <property type="term" value="F:serine-type peptidase activity"/>
    <property type="evidence" value="ECO:0007669"/>
    <property type="project" value="UniProtKB-KW"/>
</dbReference>
<feature type="transmembrane region" description="Helical" evidence="6">
    <location>
        <begin position="66"/>
        <end position="88"/>
    </location>
</feature>
<dbReference type="InterPro" id="IPR002142">
    <property type="entry name" value="Peptidase_S49"/>
</dbReference>
<dbReference type="SUPFAM" id="SSF52096">
    <property type="entry name" value="ClpP/crotonase"/>
    <property type="match status" value="1"/>
</dbReference>
<name>A0A9D7HLM9_9PROT</name>
<organism evidence="8 9">
    <name type="scientific">Candidatus Methylophosphatis roskildensis</name>
    <dbReference type="NCBI Taxonomy" id="2899263"/>
    <lineage>
        <taxon>Bacteria</taxon>
        <taxon>Pseudomonadati</taxon>
        <taxon>Pseudomonadota</taxon>
        <taxon>Betaproteobacteria</taxon>
        <taxon>Nitrosomonadales</taxon>
        <taxon>Sterolibacteriaceae</taxon>
        <taxon>Candidatus Methylophosphatis</taxon>
    </lineage>
</organism>
<evidence type="ECO:0000256" key="1">
    <source>
        <dbReference type="ARBA" id="ARBA00008683"/>
    </source>
</evidence>
<protein>
    <submittedName>
        <fullName evidence="8">S49 family peptidase</fullName>
    </submittedName>
</protein>
<dbReference type="PANTHER" id="PTHR42987:SF8">
    <property type="entry name" value="PROTEINASE"/>
    <property type="match status" value="1"/>
</dbReference>
<dbReference type="Proteomes" id="UP000807785">
    <property type="component" value="Unassembled WGS sequence"/>
</dbReference>
<gene>
    <name evidence="8" type="ORF">IPH26_09605</name>
</gene>
<dbReference type="CDD" id="cd07023">
    <property type="entry name" value="S49_Sppa_N_C"/>
    <property type="match status" value="1"/>
</dbReference>
<comment type="similarity">
    <text evidence="1">Belongs to the peptidase S49 family.</text>
</comment>
<evidence type="ECO:0000256" key="3">
    <source>
        <dbReference type="ARBA" id="ARBA00022801"/>
    </source>
</evidence>
<keyword evidence="6" id="KW-0472">Membrane</keyword>
<keyword evidence="3" id="KW-0378">Hydrolase</keyword>